<dbReference type="Proteomes" id="UP000813824">
    <property type="component" value="Unassembled WGS sequence"/>
</dbReference>
<name>A0A8K0UN44_9AGAR</name>
<accession>A0A8K0UN44</accession>
<dbReference type="PROSITE" id="PS50137">
    <property type="entry name" value="DS_RBD"/>
    <property type="match status" value="1"/>
</dbReference>
<dbReference type="GO" id="GO:0003723">
    <property type="term" value="F:RNA binding"/>
    <property type="evidence" value="ECO:0007669"/>
    <property type="project" value="UniProtKB-UniRule"/>
</dbReference>
<feature type="domain" description="DRBM" evidence="2">
    <location>
        <begin position="6"/>
        <end position="75"/>
    </location>
</feature>
<reference evidence="3" key="1">
    <citation type="journal article" date="2021" name="New Phytol.">
        <title>Evolutionary innovations through gain and loss of genes in the ectomycorrhizal Boletales.</title>
        <authorList>
            <person name="Wu G."/>
            <person name="Miyauchi S."/>
            <person name="Morin E."/>
            <person name="Kuo A."/>
            <person name="Drula E."/>
            <person name="Varga T."/>
            <person name="Kohler A."/>
            <person name="Feng B."/>
            <person name="Cao Y."/>
            <person name="Lipzen A."/>
            <person name="Daum C."/>
            <person name="Hundley H."/>
            <person name="Pangilinan J."/>
            <person name="Johnson J."/>
            <person name="Barry K."/>
            <person name="LaButti K."/>
            <person name="Ng V."/>
            <person name="Ahrendt S."/>
            <person name="Min B."/>
            <person name="Choi I.G."/>
            <person name="Park H."/>
            <person name="Plett J.M."/>
            <person name="Magnuson J."/>
            <person name="Spatafora J.W."/>
            <person name="Nagy L.G."/>
            <person name="Henrissat B."/>
            <person name="Grigoriev I.V."/>
            <person name="Yang Z.L."/>
            <person name="Xu J."/>
            <person name="Martin F.M."/>
        </authorList>
    </citation>
    <scope>NUCLEOTIDE SEQUENCE</scope>
    <source>
        <strain evidence="3">KKN 215</strain>
    </source>
</reference>
<dbReference type="InterPro" id="IPR014720">
    <property type="entry name" value="dsRBD_dom"/>
</dbReference>
<proteinExistence type="predicted"/>
<dbReference type="SUPFAM" id="SSF54768">
    <property type="entry name" value="dsRNA-binding domain-like"/>
    <property type="match status" value="1"/>
</dbReference>
<sequence>MPEQTHARLRLNNLLQRTIGTGALTWEQTQIGSEHSGYWEVVALIRYVPYGRGTGRSIGEAREAAAHEAYAQLYNELNAAGYRPNSTHNMQSVDN</sequence>
<evidence type="ECO:0000256" key="1">
    <source>
        <dbReference type="PROSITE-ProRule" id="PRU00266"/>
    </source>
</evidence>
<evidence type="ECO:0000313" key="3">
    <source>
        <dbReference type="EMBL" id="KAH8099696.1"/>
    </source>
</evidence>
<comment type="caution">
    <text evidence="3">The sequence shown here is derived from an EMBL/GenBank/DDBJ whole genome shotgun (WGS) entry which is preliminary data.</text>
</comment>
<dbReference type="Gene3D" id="3.30.160.20">
    <property type="match status" value="1"/>
</dbReference>
<keyword evidence="1" id="KW-0694">RNA-binding</keyword>
<gene>
    <name evidence="3" type="ORF">BXZ70DRAFT_1008679</name>
</gene>
<dbReference type="OrthoDB" id="112668at2759"/>
<keyword evidence="4" id="KW-1185">Reference proteome</keyword>
<dbReference type="AlphaFoldDB" id="A0A8K0UN44"/>
<evidence type="ECO:0000313" key="4">
    <source>
        <dbReference type="Proteomes" id="UP000813824"/>
    </source>
</evidence>
<evidence type="ECO:0000259" key="2">
    <source>
        <dbReference type="PROSITE" id="PS50137"/>
    </source>
</evidence>
<organism evidence="3 4">
    <name type="scientific">Cristinia sonorae</name>
    <dbReference type="NCBI Taxonomy" id="1940300"/>
    <lineage>
        <taxon>Eukaryota</taxon>
        <taxon>Fungi</taxon>
        <taxon>Dikarya</taxon>
        <taxon>Basidiomycota</taxon>
        <taxon>Agaricomycotina</taxon>
        <taxon>Agaricomycetes</taxon>
        <taxon>Agaricomycetidae</taxon>
        <taxon>Agaricales</taxon>
        <taxon>Pleurotineae</taxon>
        <taxon>Stephanosporaceae</taxon>
        <taxon>Cristinia</taxon>
    </lineage>
</organism>
<dbReference type="EMBL" id="JAEVFJ010000018">
    <property type="protein sequence ID" value="KAH8099696.1"/>
    <property type="molecule type" value="Genomic_DNA"/>
</dbReference>
<protein>
    <recommendedName>
        <fullName evidence="2">DRBM domain-containing protein</fullName>
    </recommendedName>
</protein>